<reference evidence="1" key="1">
    <citation type="submission" date="2022-03" db="EMBL/GenBank/DDBJ databases">
        <title>Interactions between chemoautotrophic and heterotrophic bacteria.</title>
        <authorList>
            <person name="Santoro A."/>
        </authorList>
    </citation>
    <scope>NUCLEOTIDE SEQUENCE</scope>
    <source>
        <strain evidence="1">Nb-106</strain>
    </source>
</reference>
<organism evidence="1 2">
    <name type="scientific">Nitrobacter winogradskyi</name>
    <name type="common">Nitrobacter agilis</name>
    <dbReference type="NCBI Taxonomy" id="913"/>
    <lineage>
        <taxon>Bacteria</taxon>
        <taxon>Pseudomonadati</taxon>
        <taxon>Pseudomonadota</taxon>
        <taxon>Alphaproteobacteria</taxon>
        <taxon>Hyphomicrobiales</taxon>
        <taxon>Nitrobacteraceae</taxon>
        <taxon>Nitrobacter</taxon>
    </lineage>
</organism>
<dbReference type="EMBL" id="JALJZS010000006">
    <property type="protein sequence ID" value="MCP2001353.1"/>
    <property type="molecule type" value="Genomic_DNA"/>
</dbReference>
<protein>
    <submittedName>
        <fullName evidence="1">Uncharacterized protein</fullName>
    </submittedName>
</protein>
<gene>
    <name evidence="1" type="ORF">J2S34_003839</name>
</gene>
<name>A0ACC6ANJ6_NITWI</name>
<keyword evidence="2" id="KW-1185">Reference proteome</keyword>
<sequence>MAHLGRRGCQGRTIRNLGGAEIIYAPDNALYSHSYIFNFGIPFKHTGIMTTTHLTPLLDVYAGVDTSVNTTFGNRFDRFNGGDNNAAAAFHGRIGLNLMDGALTVLATTHIGPENPNVSSVVLAGVNPNSALRYLNDVTVVWKATDKLTLTTDLNYIREEGFNAVGGRRHAIRHLCLQRLAQDHRTRRSLARQQWFFRCCIPRQPGLCQGRAW</sequence>
<evidence type="ECO:0000313" key="1">
    <source>
        <dbReference type="EMBL" id="MCP2001353.1"/>
    </source>
</evidence>
<dbReference type="Proteomes" id="UP001205486">
    <property type="component" value="Unassembled WGS sequence"/>
</dbReference>
<accession>A0ACC6ANJ6</accession>
<proteinExistence type="predicted"/>
<comment type="caution">
    <text evidence="1">The sequence shown here is derived from an EMBL/GenBank/DDBJ whole genome shotgun (WGS) entry which is preliminary data.</text>
</comment>
<evidence type="ECO:0000313" key="2">
    <source>
        <dbReference type="Proteomes" id="UP001205486"/>
    </source>
</evidence>